<evidence type="ECO:0000313" key="5">
    <source>
        <dbReference type="Proteomes" id="UP000219167"/>
    </source>
</evidence>
<feature type="domain" description="GGDEF" evidence="3">
    <location>
        <begin position="118"/>
        <end position="250"/>
    </location>
</feature>
<evidence type="ECO:0000256" key="2">
    <source>
        <dbReference type="ARBA" id="ARBA00034247"/>
    </source>
</evidence>
<dbReference type="CDD" id="cd01949">
    <property type="entry name" value="GGDEF"/>
    <property type="match status" value="1"/>
</dbReference>
<dbReference type="PANTHER" id="PTHR45138">
    <property type="entry name" value="REGULATORY COMPONENTS OF SENSORY TRANSDUCTION SYSTEM"/>
    <property type="match status" value="1"/>
</dbReference>
<dbReference type="GO" id="GO:0052621">
    <property type="term" value="F:diguanylate cyclase activity"/>
    <property type="evidence" value="ECO:0007669"/>
    <property type="project" value="UniProtKB-EC"/>
</dbReference>
<evidence type="ECO:0000256" key="1">
    <source>
        <dbReference type="ARBA" id="ARBA00012528"/>
    </source>
</evidence>
<name>A0A285TZU9_9HYPH</name>
<dbReference type="GO" id="GO:0043709">
    <property type="term" value="P:cell adhesion involved in single-species biofilm formation"/>
    <property type="evidence" value="ECO:0007669"/>
    <property type="project" value="TreeGrafter"/>
</dbReference>
<protein>
    <recommendedName>
        <fullName evidence="1">diguanylate cyclase</fullName>
        <ecNumber evidence="1">2.7.7.65</ecNumber>
    </recommendedName>
</protein>
<dbReference type="InterPro" id="IPR043128">
    <property type="entry name" value="Rev_trsase/Diguanyl_cyclase"/>
</dbReference>
<proteinExistence type="predicted"/>
<dbReference type="InterPro" id="IPR029787">
    <property type="entry name" value="Nucleotide_cyclase"/>
</dbReference>
<dbReference type="PANTHER" id="PTHR45138:SF9">
    <property type="entry name" value="DIGUANYLATE CYCLASE DGCM-RELATED"/>
    <property type="match status" value="1"/>
</dbReference>
<dbReference type="EMBL" id="OBQD01000001">
    <property type="protein sequence ID" value="SOC34987.1"/>
    <property type="molecule type" value="Genomic_DNA"/>
</dbReference>
<keyword evidence="5" id="KW-1185">Reference proteome</keyword>
<evidence type="ECO:0000259" key="3">
    <source>
        <dbReference type="PROSITE" id="PS50887"/>
    </source>
</evidence>
<gene>
    <name evidence="4" type="ORF">SAMN05892877_101129</name>
</gene>
<dbReference type="Gene3D" id="3.30.70.270">
    <property type="match status" value="1"/>
</dbReference>
<dbReference type="InterPro" id="IPR000160">
    <property type="entry name" value="GGDEF_dom"/>
</dbReference>
<dbReference type="Pfam" id="PF00990">
    <property type="entry name" value="GGDEF"/>
    <property type="match status" value="1"/>
</dbReference>
<dbReference type="InterPro" id="IPR050469">
    <property type="entry name" value="Diguanylate_Cyclase"/>
</dbReference>
<dbReference type="SMART" id="SM00267">
    <property type="entry name" value="GGDEF"/>
    <property type="match status" value="1"/>
</dbReference>
<reference evidence="4 5" key="1">
    <citation type="submission" date="2017-08" db="EMBL/GenBank/DDBJ databases">
        <authorList>
            <person name="de Groot N.N."/>
        </authorList>
    </citation>
    <scope>NUCLEOTIDE SEQUENCE [LARGE SCALE GENOMIC DNA]</scope>
    <source>
        <strain evidence="4 5">JC85</strain>
    </source>
</reference>
<dbReference type="GO" id="GO:0005886">
    <property type="term" value="C:plasma membrane"/>
    <property type="evidence" value="ECO:0007669"/>
    <property type="project" value="TreeGrafter"/>
</dbReference>
<dbReference type="AlphaFoldDB" id="A0A285TZU9"/>
<dbReference type="SUPFAM" id="SSF55073">
    <property type="entry name" value="Nucleotide cyclase"/>
    <property type="match status" value="1"/>
</dbReference>
<dbReference type="EC" id="2.7.7.65" evidence="1"/>
<dbReference type="PROSITE" id="PS50887">
    <property type="entry name" value="GGDEF"/>
    <property type="match status" value="1"/>
</dbReference>
<dbReference type="GO" id="GO:1902201">
    <property type="term" value="P:negative regulation of bacterial-type flagellum-dependent cell motility"/>
    <property type="evidence" value="ECO:0007669"/>
    <property type="project" value="TreeGrafter"/>
</dbReference>
<comment type="catalytic activity">
    <reaction evidence="2">
        <text>2 GTP = 3',3'-c-di-GMP + 2 diphosphate</text>
        <dbReference type="Rhea" id="RHEA:24898"/>
        <dbReference type="ChEBI" id="CHEBI:33019"/>
        <dbReference type="ChEBI" id="CHEBI:37565"/>
        <dbReference type="ChEBI" id="CHEBI:58805"/>
        <dbReference type="EC" id="2.7.7.65"/>
    </reaction>
</comment>
<accession>A0A285TZU9</accession>
<sequence length="257" mass="27269">MKAAAATAASVAVSVGIVLLLVPLLGGHPDGPGFWMSVLCPLVIAGPASAWQFQQSETIARQRDALALMHVKLESAHAELKDLHADLQVRARTDTLTGGLNRGAFFANLDVESRRNAGPVAILIADADHFKHVNDTFGHLVGDEALRRIGAAISRAIGERCWWGRIGGEEFVACLPGHDRAQALQVAERVRRSVASAILVSDNRPVPLSVSIGVACGHGPFEPVDLFRRADADLYSAKAGGRNRIVIDGREVNSAAA</sequence>
<dbReference type="OrthoDB" id="9812260at2"/>
<dbReference type="Proteomes" id="UP000219167">
    <property type="component" value="Unassembled WGS sequence"/>
</dbReference>
<dbReference type="FunFam" id="3.30.70.270:FF:000001">
    <property type="entry name" value="Diguanylate cyclase domain protein"/>
    <property type="match status" value="1"/>
</dbReference>
<dbReference type="RefSeq" id="WP_097135431.1">
    <property type="nucleotide sequence ID" value="NZ_OBQD01000001.1"/>
</dbReference>
<evidence type="ECO:0000313" key="4">
    <source>
        <dbReference type="EMBL" id="SOC34987.1"/>
    </source>
</evidence>
<organism evidence="4 5">
    <name type="scientific">Rhizobium subbaraonis</name>
    <dbReference type="NCBI Taxonomy" id="908946"/>
    <lineage>
        <taxon>Bacteria</taxon>
        <taxon>Pseudomonadati</taxon>
        <taxon>Pseudomonadota</taxon>
        <taxon>Alphaproteobacteria</taxon>
        <taxon>Hyphomicrobiales</taxon>
        <taxon>Rhizobiaceae</taxon>
        <taxon>Rhizobium/Agrobacterium group</taxon>
        <taxon>Rhizobium</taxon>
    </lineage>
</organism>
<dbReference type="NCBIfam" id="TIGR00254">
    <property type="entry name" value="GGDEF"/>
    <property type="match status" value="1"/>
</dbReference>